<dbReference type="FunFam" id="1.10.10.10:FF:000024">
    <property type="entry name" value="U5 small nuclear ribonucleoprotein helicase"/>
    <property type="match status" value="1"/>
</dbReference>
<feature type="domain" description="Helicase C-terminal" evidence="7">
    <location>
        <begin position="540"/>
        <end position="738"/>
    </location>
</feature>
<evidence type="ECO:0000256" key="3">
    <source>
        <dbReference type="ARBA" id="ARBA00022806"/>
    </source>
</evidence>
<evidence type="ECO:0000313" key="9">
    <source>
        <dbReference type="Proteomes" id="UP000827549"/>
    </source>
</evidence>
<gene>
    <name evidence="8" type="primary">mug81</name>
    <name evidence="8" type="ORF">LOC62_03G004543</name>
</gene>
<dbReference type="Gene3D" id="1.10.3380.10">
    <property type="entry name" value="Sec63 N-terminal domain-like domain"/>
    <property type="match status" value="1"/>
</dbReference>
<dbReference type="Gene3D" id="3.40.50.300">
    <property type="entry name" value="P-loop containing nucleotide triphosphate hydrolases"/>
    <property type="match status" value="4"/>
</dbReference>
<dbReference type="InterPro" id="IPR004179">
    <property type="entry name" value="Sec63-dom"/>
</dbReference>
<sequence>MSADTYLDTLLAPTGGPGPQTAAHREWEALLSSFEAERDAESHPPPTLKHARVPWPTLHDLLGQDAGLAREDEHDAELAARVAVMSLEPGPSGVATPSVDVDSLRVKLHNHLPPSAVISLFDLLASPVDDDGIQSGLVEALGFEGEGFNLVHDILVPGVRSALVAAERGKKKGGKVNPYAQPSKSGRKKIDITDIIGTNEDIERRIQEQLSRPKAMFVDESQQRVVKQEVLPNVFTSGSTVTQSMSYGGRFALPIGTEREQTEHWEEVTVPPPTAVPPKATEKPVLIKSLSPLTRGCFPGYTSLNRMQSVVHPVAMGTNENMLVCAPTGAGKTDVALMTIIRVLQSHVKEGPSSHSSGFTIDKDKFKIIYVAPMKALAAEITRKFGKKLAWLGIRVRELTGDMQMTRQEIAETQVIVTTPEKWDVVTRKPTGEGELASKVRLLIIDEVHLLNEERGAVIETIVARTLRQVESSQSLIRIVGLSATLPNYIDVSDFLRVNRYQGLFFFDSSFRPVPLEQHFIGVKGKPRSQTQTRNMEQAVYDKVIEQVRAGHQVMVFVHARKETVKTAQKLKEMATEEASIDLFDTREHPKFQLYRRDIGTSRNKEMKELFDYGFGIHHAGMLRSDRAMMERMFEDNAIKVLCCTSTLAWGVNLPAHAVVIKGTQVYDSNRGAFVDLSVLDVLQIFGRAGRPGYETEGVGFICTSQDKLDHYLYSIMSQQPIESKFIPGMVDALNAEISLGTISNTREAISWIGYTYLFVRMRREPFIYGMSHDEPRDDPQLGNKRNDLVTQAARQLAKAKMIRFDEITNTFAISDLGRIAARYYLRHQTVEVFSAYPASESRDEADSRADELFNPRMKNADIFAMLAKATEFAQIQIRDTEVEELTSIMNSDSCPMEVKGGATSAEGKVNILLQAHISRVFIEDFALVSDTAYVAQNAGRIIRALLEIALSRNWANCAFLLVDLSKAIEKRMWPYEHPLAQVSTLHRDTLFNLRKWADDTEISELREMDAKTLGERVHMNATHGEALHRAALMFPTIGVTHALRPLAHDLLQITLTIKPQFHWSEKLSGSAEPFYVWIQDAEGLHILQWRSILLRKETTSLAVDFVIPWAPDAHKSLSIVTASDRWLGSDSETPIYLEQLVMPKAFEDHTPLLDLQSYLPIAALDEPDLVELYRPHVPLLNGIQSQAFWSVYHTDQNVLVSAPVASGKSLLGELALWHLFRNAAGALAVVIVPHARAASETAARIRSVVPKRRKISVTSVRTTDAFDKAVGGDGGRIVVATPTALDLISNSRLIELAGKLSLVVLEDLHLLDAEYELTITKLLSVVQPQKTRVVGLACTLSDPSDIGNWLKVDPSYRFCFTPKDRGAPVVVQLKTFTIAHSTTLLKTMIKPTYDIIKGAANGDTPGSVIVFVPSRGAGRIVARDLVTQSGTEMDLNGFLNAQRADVEPLVERLRDPQLLEPLLHGIGYILPGMAPSDLAIVLELFASGIVRALIAPRESCWTLPVRASTVVLMGAQYMRFNPETEDRQVVAYSRQELVRMQGFAVLSAHPASAGRNMFVMCQAEQQTAIARVLSDGLSLESALPAVLKREVSEAQAIKTLEKMLKPREAPWPYQINRPRETDLRKRDMFDLIGFTLFGWRIRTNPTFYDMLEGTQAEQLSRTVDEWFANQPKPKVQRKVINDADDEGQGRAKDEVEEDDEVDKPEGAPAPVTAADQIKIEEEVIGNGDNDSDSD</sequence>
<feature type="domain" description="Helicase ATP-binding" evidence="6">
    <location>
        <begin position="1190"/>
        <end position="1359"/>
    </location>
</feature>
<dbReference type="PANTHER" id="PTHR47961">
    <property type="entry name" value="DNA POLYMERASE THETA, PUTATIVE (AFU_ORTHOLOGUE AFUA_1G05260)-RELATED"/>
    <property type="match status" value="1"/>
</dbReference>
<dbReference type="PROSITE" id="PS51192">
    <property type="entry name" value="HELICASE_ATP_BIND_1"/>
    <property type="match status" value="2"/>
</dbReference>
<keyword evidence="4" id="KW-0067">ATP-binding</keyword>
<dbReference type="InterPro" id="IPR014001">
    <property type="entry name" value="Helicase_ATP-bd"/>
</dbReference>
<dbReference type="GO" id="GO:0005634">
    <property type="term" value="C:nucleus"/>
    <property type="evidence" value="ECO:0007669"/>
    <property type="project" value="TreeGrafter"/>
</dbReference>
<organism evidence="8 9">
    <name type="scientific">Vanrija pseudolonga</name>
    <dbReference type="NCBI Taxonomy" id="143232"/>
    <lineage>
        <taxon>Eukaryota</taxon>
        <taxon>Fungi</taxon>
        <taxon>Dikarya</taxon>
        <taxon>Basidiomycota</taxon>
        <taxon>Agaricomycotina</taxon>
        <taxon>Tremellomycetes</taxon>
        <taxon>Trichosporonales</taxon>
        <taxon>Trichosporonaceae</taxon>
        <taxon>Vanrija</taxon>
    </lineage>
</organism>
<evidence type="ECO:0000256" key="5">
    <source>
        <dbReference type="SAM" id="MobiDB-lite"/>
    </source>
</evidence>
<dbReference type="GO" id="GO:0004386">
    <property type="term" value="F:helicase activity"/>
    <property type="evidence" value="ECO:0007669"/>
    <property type="project" value="UniProtKB-KW"/>
</dbReference>
<dbReference type="Pfam" id="PF23445">
    <property type="entry name" value="WHD_SNRNP200"/>
    <property type="match status" value="1"/>
</dbReference>
<dbReference type="InterPro" id="IPR001650">
    <property type="entry name" value="Helicase_C-like"/>
</dbReference>
<dbReference type="Pfam" id="PF00271">
    <property type="entry name" value="Helicase_C"/>
    <property type="match status" value="1"/>
</dbReference>
<dbReference type="InterPro" id="IPR057842">
    <property type="entry name" value="WH_MER3"/>
</dbReference>
<dbReference type="GeneID" id="87807781"/>
<feature type="region of interest" description="Disordered" evidence="5">
    <location>
        <begin position="1675"/>
        <end position="1735"/>
    </location>
</feature>
<feature type="region of interest" description="Disordered" evidence="5">
    <location>
        <begin position="1"/>
        <end position="22"/>
    </location>
</feature>
<dbReference type="SMART" id="SM00490">
    <property type="entry name" value="HELICc"/>
    <property type="match status" value="1"/>
</dbReference>
<dbReference type="CDD" id="cd18795">
    <property type="entry name" value="SF2_C_Ski2"/>
    <property type="match status" value="1"/>
</dbReference>
<dbReference type="Pfam" id="PF02889">
    <property type="entry name" value="Sec63"/>
    <property type="match status" value="1"/>
</dbReference>
<dbReference type="RefSeq" id="XP_062627047.1">
    <property type="nucleotide sequence ID" value="XM_062771063.1"/>
</dbReference>
<dbReference type="SUPFAM" id="SSF158702">
    <property type="entry name" value="Sec63 N-terminal domain-like"/>
    <property type="match status" value="1"/>
</dbReference>
<dbReference type="InterPro" id="IPR011545">
    <property type="entry name" value="DEAD/DEAH_box_helicase_dom"/>
</dbReference>
<protein>
    <submittedName>
        <fullName evidence="8">Helicase mug81</fullName>
    </submittedName>
</protein>
<dbReference type="InterPro" id="IPR036388">
    <property type="entry name" value="WH-like_DNA-bd_sf"/>
</dbReference>
<keyword evidence="2" id="KW-0378">Hydrolase</keyword>
<accession>A0AAF1BKF7</accession>
<evidence type="ECO:0000259" key="7">
    <source>
        <dbReference type="PROSITE" id="PS51194"/>
    </source>
</evidence>
<dbReference type="FunFam" id="3.40.50.300:FF:000102">
    <property type="entry name" value="RNA helicase, activating signal cointegrator 1"/>
    <property type="match status" value="1"/>
</dbReference>
<dbReference type="FunFam" id="3.40.50.300:FF:000062">
    <property type="entry name" value="U5 small nuclear ribonucleoprotein helicase"/>
    <property type="match status" value="1"/>
</dbReference>
<dbReference type="GO" id="GO:0003676">
    <property type="term" value="F:nucleic acid binding"/>
    <property type="evidence" value="ECO:0007669"/>
    <property type="project" value="InterPro"/>
</dbReference>
<name>A0AAF1BKF7_9TREE</name>
<proteinExistence type="predicted"/>
<keyword evidence="1" id="KW-0547">Nucleotide-binding</keyword>
<dbReference type="InterPro" id="IPR036390">
    <property type="entry name" value="WH_DNA-bd_sf"/>
</dbReference>
<dbReference type="GO" id="GO:0016787">
    <property type="term" value="F:hydrolase activity"/>
    <property type="evidence" value="ECO:0007669"/>
    <property type="project" value="UniProtKB-KW"/>
</dbReference>
<reference evidence="8" key="1">
    <citation type="submission" date="2023-10" db="EMBL/GenBank/DDBJ databases">
        <authorList>
            <person name="Noh H."/>
        </authorList>
    </citation>
    <scope>NUCLEOTIDE SEQUENCE</scope>
    <source>
        <strain evidence="8">DUCC4014</strain>
    </source>
</reference>
<evidence type="ECO:0000256" key="2">
    <source>
        <dbReference type="ARBA" id="ARBA00022801"/>
    </source>
</evidence>
<dbReference type="EMBL" id="CP086716">
    <property type="protein sequence ID" value="WOO81015.1"/>
    <property type="molecule type" value="Genomic_DNA"/>
</dbReference>
<dbReference type="Pfam" id="PF00270">
    <property type="entry name" value="DEAD"/>
    <property type="match status" value="2"/>
</dbReference>
<keyword evidence="9" id="KW-1185">Reference proteome</keyword>
<evidence type="ECO:0000256" key="4">
    <source>
        <dbReference type="ARBA" id="ARBA00022840"/>
    </source>
</evidence>
<dbReference type="SMART" id="SM00973">
    <property type="entry name" value="Sec63"/>
    <property type="match status" value="1"/>
</dbReference>
<dbReference type="SUPFAM" id="SSF46785">
    <property type="entry name" value="Winged helix' DNA-binding domain"/>
    <property type="match status" value="1"/>
</dbReference>
<dbReference type="InterPro" id="IPR035892">
    <property type="entry name" value="C2_domain_sf"/>
</dbReference>
<dbReference type="Gene3D" id="2.60.40.150">
    <property type="entry name" value="C2 domain"/>
    <property type="match status" value="1"/>
</dbReference>
<evidence type="ECO:0000256" key="1">
    <source>
        <dbReference type="ARBA" id="ARBA00022741"/>
    </source>
</evidence>
<dbReference type="SMART" id="SM00487">
    <property type="entry name" value="DEXDc"/>
    <property type="match status" value="2"/>
</dbReference>
<dbReference type="CDD" id="cd18020">
    <property type="entry name" value="DEXHc_ASCC3_1"/>
    <property type="match status" value="1"/>
</dbReference>
<dbReference type="PROSITE" id="PS51194">
    <property type="entry name" value="HELICASE_CTER"/>
    <property type="match status" value="1"/>
</dbReference>
<keyword evidence="3 8" id="KW-0347">Helicase</keyword>
<dbReference type="GO" id="GO:0005524">
    <property type="term" value="F:ATP binding"/>
    <property type="evidence" value="ECO:0007669"/>
    <property type="project" value="UniProtKB-KW"/>
</dbReference>
<dbReference type="InterPro" id="IPR027417">
    <property type="entry name" value="P-loop_NTPase"/>
</dbReference>
<dbReference type="Gene3D" id="1.10.10.10">
    <property type="entry name" value="Winged helix-like DNA-binding domain superfamily/Winged helix DNA-binding domain"/>
    <property type="match status" value="1"/>
</dbReference>
<evidence type="ECO:0000259" key="6">
    <source>
        <dbReference type="PROSITE" id="PS51192"/>
    </source>
</evidence>
<dbReference type="PANTHER" id="PTHR47961:SF13">
    <property type="entry name" value="ACTIVATING SIGNAL COINTEGRATOR 1 COMPLEX SUBUNIT 3"/>
    <property type="match status" value="1"/>
</dbReference>
<dbReference type="Proteomes" id="UP000827549">
    <property type="component" value="Chromosome 3"/>
</dbReference>
<feature type="domain" description="Helicase ATP-binding" evidence="6">
    <location>
        <begin position="313"/>
        <end position="504"/>
    </location>
</feature>
<dbReference type="InterPro" id="IPR050474">
    <property type="entry name" value="Hel308_SKI2-like"/>
</dbReference>
<dbReference type="FunFam" id="1.10.3380.10:FF:000001">
    <property type="entry name" value="U5 small nuclear ribonucleoprotein helicase"/>
    <property type="match status" value="1"/>
</dbReference>
<dbReference type="SUPFAM" id="SSF52540">
    <property type="entry name" value="P-loop containing nucleoside triphosphate hydrolases"/>
    <property type="match status" value="4"/>
</dbReference>
<evidence type="ECO:0000313" key="8">
    <source>
        <dbReference type="EMBL" id="WOO81015.1"/>
    </source>
</evidence>